<reference evidence="4" key="1">
    <citation type="journal article" date="2019" name="Int. J. Syst. Evol. Microbiol.">
        <title>The Global Catalogue of Microorganisms (GCM) 10K type strain sequencing project: providing services to taxonomists for standard genome sequencing and annotation.</title>
        <authorList>
            <consortium name="The Broad Institute Genomics Platform"/>
            <consortium name="The Broad Institute Genome Sequencing Center for Infectious Disease"/>
            <person name="Wu L."/>
            <person name="Ma J."/>
        </authorList>
    </citation>
    <scope>NUCLEOTIDE SEQUENCE [LARGE SCALE GENOMIC DNA]</scope>
    <source>
        <strain evidence="4">JCM 16548</strain>
    </source>
</reference>
<evidence type="ECO:0000256" key="2">
    <source>
        <dbReference type="SAM" id="Phobius"/>
    </source>
</evidence>
<gene>
    <name evidence="3" type="ORF">GCM10022204_37630</name>
</gene>
<accession>A0ABP7E8E4</accession>
<evidence type="ECO:0008006" key="5">
    <source>
        <dbReference type="Google" id="ProtNLM"/>
    </source>
</evidence>
<protein>
    <recommendedName>
        <fullName evidence="5">ATP synthase protein I</fullName>
    </recommendedName>
</protein>
<feature type="region of interest" description="Disordered" evidence="1">
    <location>
        <begin position="1"/>
        <end position="25"/>
    </location>
</feature>
<sequence length="179" mass="18757">MTTPHRQASAAAAERSPNVSTSDSEAIVSGPSIHVVRARKLLVGGLVGGVAAALLSLVLFTVLDGTRGLASAGLAAAMVLFFYGVGQLVMVAFADAGARTLLAVSMASYTARVVVLGLVLLVYNKNSDAFPALWPMAIFLTTVAVVVGWIVAEVWVFNRLRIGAYDTEYVSPSTDEDQQ</sequence>
<keyword evidence="4" id="KW-1185">Reference proteome</keyword>
<dbReference type="RefSeq" id="WP_344813998.1">
    <property type="nucleotide sequence ID" value="NZ_BAAAYX010000020.1"/>
</dbReference>
<keyword evidence="2" id="KW-1133">Transmembrane helix</keyword>
<name>A0ABP7E8E4_9ACTN</name>
<organism evidence="3 4">
    <name type="scientific">Microlunatus aurantiacus</name>
    <dbReference type="NCBI Taxonomy" id="446786"/>
    <lineage>
        <taxon>Bacteria</taxon>
        <taxon>Bacillati</taxon>
        <taxon>Actinomycetota</taxon>
        <taxon>Actinomycetes</taxon>
        <taxon>Propionibacteriales</taxon>
        <taxon>Propionibacteriaceae</taxon>
        <taxon>Microlunatus</taxon>
    </lineage>
</organism>
<feature type="transmembrane region" description="Helical" evidence="2">
    <location>
        <begin position="69"/>
        <end position="94"/>
    </location>
</feature>
<keyword evidence="2" id="KW-0812">Transmembrane</keyword>
<feature type="transmembrane region" description="Helical" evidence="2">
    <location>
        <begin position="129"/>
        <end position="152"/>
    </location>
</feature>
<feature type="transmembrane region" description="Helical" evidence="2">
    <location>
        <begin position="41"/>
        <end position="63"/>
    </location>
</feature>
<comment type="caution">
    <text evidence="3">The sequence shown here is derived from an EMBL/GenBank/DDBJ whole genome shotgun (WGS) entry which is preliminary data.</text>
</comment>
<evidence type="ECO:0000313" key="3">
    <source>
        <dbReference type="EMBL" id="GAA3714843.1"/>
    </source>
</evidence>
<dbReference type="EMBL" id="BAAAYX010000020">
    <property type="protein sequence ID" value="GAA3714843.1"/>
    <property type="molecule type" value="Genomic_DNA"/>
</dbReference>
<keyword evidence="2" id="KW-0472">Membrane</keyword>
<evidence type="ECO:0000313" key="4">
    <source>
        <dbReference type="Proteomes" id="UP001500051"/>
    </source>
</evidence>
<dbReference type="Proteomes" id="UP001500051">
    <property type="component" value="Unassembled WGS sequence"/>
</dbReference>
<evidence type="ECO:0000256" key="1">
    <source>
        <dbReference type="SAM" id="MobiDB-lite"/>
    </source>
</evidence>
<proteinExistence type="predicted"/>
<feature type="transmembrane region" description="Helical" evidence="2">
    <location>
        <begin position="101"/>
        <end position="123"/>
    </location>
</feature>